<dbReference type="Proteomes" id="UP000000379">
    <property type="component" value="Chromosome"/>
</dbReference>
<dbReference type="SUPFAM" id="SSF46785">
    <property type="entry name" value="Winged helix' DNA-binding domain"/>
    <property type="match status" value="1"/>
</dbReference>
<evidence type="ECO:0000313" key="4">
    <source>
        <dbReference type="EMBL" id="ADI14360.1"/>
    </source>
</evidence>
<dbReference type="HOGENOM" id="CLU_060699_1_4_0"/>
<feature type="domain" description="HTH deoR-type" evidence="3">
    <location>
        <begin position="9"/>
        <end position="64"/>
    </location>
</feature>
<dbReference type="Pfam" id="PF08220">
    <property type="entry name" value="HTH_DeoR"/>
    <property type="match status" value="1"/>
</dbReference>
<dbReference type="InterPro" id="IPR050313">
    <property type="entry name" value="Carb_Metab_HTH_regulators"/>
</dbReference>
<dbReference type="EMBL" id="CP002049">
    <property type="protein sequence ID" value="ADI14360.1"/>
    <property type="molecule type" value="Genomic_DNA"/>
</dbReference>
<dbReference type="InterPro" id="IPR036388">
    <property type="entry name" value="WH-like_DNA-bd_sf"/>
</dbReference>
<dbReference type="InterPro" id="IPR001034">
    <property type="entry name" value="DeoR_HTH"/>
</dbReference>
<dbReference type="InterPro" id="IPR037171">
    <property type="entry name" value="NagB/RpiA_transferase-like"/>
</dbReference>
<dbReference type="PANTHER" id="PTHR30363:SF44">
    <property type="entry name" value="AGA OPERON TRANSCRIPTIONAL REPRESSOR-RELATED"/>
    <property type="match status" value="1"/>
</dbReference>
<dbReference type="STRING" id="649638.Trad_1237"/>
<dbReference type="InterPro" id="IPR036390">
    <property type="entry name" value="WH_DNA-bd_sf"/>
</dbReference>
<dbReference type="Gene3D" id="1.10.10.10">
    <property type="entry name" value="Winged helix-like DNA-binding domain superfamily/Winged helix DNA-binding domain"/>
    <property type="match status" value="1"/>
</dbReference>
<reference evidence="5" key="1">
    <citation type="submission" date="2010-05" db="EMBL/GenBank/DDBJ databases">
        <title>The complete genome of Truepera radiovictris DSM 17093.</title>
        <authorList>
            <consortium name="US DOE Joint Genome Institute (JGI-PGF)"/>
            <person name="Lucas S."/>
            <person name="Copeland A."/>
            <person name="Lapidus A."/>
            <person name="Glavina del Rio T."/>
            <person name="Dalin E."/>
            <person name="Tice H."/>
            <person name="Bruce D."/>
            <person name="Goodwin L."/>
            <person name="Pitluck S."/>
            <person name="Kyrpides N."/>
            <person name="Mavromatis K."/>
            <person name="Ovchinnikova G."/>
            <person name="Munk A.C."/>
            <person name="Detter J.C."/>
            <person name="Han C."/>
            <person name="Tapia R."/>
            <person name="Land M."/>
            <person name="Hauser L."/>
            <person name="Markowitz V."/>
            <person name="Cheng J.-F."/>
            <person name="Hugenholtz P."/>
            <person name="Woyke T."/>
            <person name="Wu D."/>
            <person name="Tindall B."/>
            <person name="Pomrenke H.G."/>
            <person name="Brambilla E."/>
            <person name="Klenk H.-P."/>
            <person name="Eisen J.A."/>
        </authorList>
    </citation>
    <scope>NUCLEOTIDE SEQUENCE [LARGE SCALE GENOMIC DNA]</scope>
    <source>
        <strain evidence="5">DSM 17093 / CIP 108686 / LMG 22925 / RQ-24</strain>
    </source>
</reference>
<dbReference type="PRINTS" id="PR00037">
    <property type="entry name" value="HTHLACR"/>
</dbReference>
<proteinExistence type="predicted"/>
<reference evidence="4 5" key="2">
    <citation type="journal article" date="2011" name="Stand. Genomic Sci.">
        <title>Complete genome sequence of Truepera radiovictrix type strain (RQ-24).</title>
        <authorList>
            <person name="Ivanova N."/>
            <person name="Rohde C."/>
            <person name="Munk C."/>
            <person name="Nolan M."/>
            <person name="Lucas S."/>
            <person name="Del Rio T.G."/>
            <person name="Tice H."/>
            <person name="Deshpande S."/>
            <person name="Cheng J.F."/>
            <person name="Tapia R."/>
            <person name="Han C."/>
            <person name="Goodwin L."/>
            <person name="Pitluck S."/>
            <person name="Liolios K."/>
            <person name="Mavromatis K."/>
            <person name="Mikhailova N."/>
            <person name="Pati A."/>
            <person name="Chen A."/>
            <person name="Palaniappan K."/>
            <person name="Land M."/>
            <person name="Hauser L."/>
            <person name="Chang Y.J."/>
            <person name="Jeffries C.D."/>
            <person name="Brambilla E."/>
            <person name="Rohde M."/>
            <person name="Goker M."/>
            <person name="Tindall B.J."/>
            <person name="Woyke T."/>
            <person name="Bristow J."/>
            <person name="Eisen J.A."/>
            <person name="Markowitz V."/>
            <person name="Hugenholtz P."/>
            <person name="Kyrpides N.C."/>
            <person name="Klenk H.P."/>
            <person name="Lapidus A."/>
        </authorList>
    </citation>
    <scope>NUCLEOTIDE SEQUENCE [LARGE SCALE GENOMIC DNA]</scope>
    <source>
        <strain evidence="5">DSM 17093 / CIP 108686 / LMG 22925 / RQ-24</strain>
    </source>
</reference>
<dbReference type="SMART" id="SM00420">
    <property type="entry name" value="HTH_DEOR"/>
    <property type="match status" value="1"/>
</dbReference>
<dbReference type="InterPro" id="IPR000485">
    <property type="entry name" value="AsnC-type_HTH_dom"/>
</dbReference>
<dbReference type="AlphaFoldDB" id="D7CWG1"/>
<keyword evidence="2" id="KW-0804">Transcription</keyword>
<evidence type="ECO:0000259" key="3">
    <source>
        <dbReference type="PROSITE" id="PS51000"/>
    </source>
</evidence>
<dbReference type="GO" id="GO:0043565">
    <property type="term" value="F:sequence-specific DNA binding"/>
    <property type="evidence" value="ECO:0007669"/>
    <property type="project" value="InterPro"/>
</dbReference>
<dbReference type="Pfam" id="PF00455">
    <property type="entry name" value="DeoRC"/>
    <property type="match status" value="1"/>
</dbReference>
<name>D7CWG1_TRURR</name>
<sequence length="266" mass="28049">MISAHPVGLTERQQAILERLERSGRVSVAELSRELGVSEVTTRKDLQELEERSLLKRVYGGAVAAHRSKYNLSLGDKVGHLALNKQRIAEAALALIHDGDTLILDAGSTTLALARLLPGRRRGLTIITNALPILAELSSAEGFELISLGGLVRSHSLAMIGPQTVANLRALHADRAFLGATGVTLRGGLSTPNLIEAETKAAMVAAAESCAALVDHSKVGSSSLAPFAPWEALDVFVTDAPLPRDLSEHLRACGVRVICAEPAGAL</sequence>
<evidence type="ECO:0000256" key="1">
    <source>
        <dbReference type="ARBA" id="ARBA00023015"/>
    </source>
</evidence>
<dbReference type="GO" id="GO:0003700">
    <property type="term" value="F:DNA-binding transcription factor activity"/>
    <property type="evidence" value="ECO:0007669"/>
    <property type="project" value="InterPro"/>
</dbReference>
<protein>
    <submittedName>
        <fullName evidence="4">Transcriptional regulator, DeoR family</fullName>
    </submittedName>
</protein>
<gene>
    <name evidence="4" type="ordered locus">Trad_1237</name>
</gene>
<dbReference type="SUPFAM" id="SSF100950">
    <property type="entry name" value="NagB/RpiA/CoA transferase-like"/>
    <property type="match status" value="1"/>
</dbReference>
<dbReference type="InterPro" id="IPR014036">
    <property type="entry name" value="DeoR-like_C"/>
</dbReference>
<keyword evidence="1" id="KW-0805">Transcription regulation</keyword>
<organism evidence="4 5">
    <name type="scientific">Truepera radiovictrix (strain DSM 17093 / CIP 108686 / LMG 22925 / RQ-24)</name>
    <dbReference type="NCBI Taxonomy" id="649638"/>
    <lineage>
        <taxon>Bacteria</taxon>
        <taxon>Thermotogati</taxon>
        <taxon>Deinococcota</taxon>
        <taxon>Deinococci</taxon>
        <taxon>Trueperales</taxon>
        <taxon>Trueperaceae</taxon>
        <taxon>Truepera</taxon>
    </lineage>
</organism>
<dbReference type="Gene3D" id="3.40.50.1360">
    <property type="match status" value="1"/>
</dbReference>
<dbReference type="eggNOG" id="COG1349">
    <property type="taxonomic scope" value="Bacteria"/>
</dbReference>
<evidence type="ECO:0000313" key="5">
    <source>
        <dbReference type="Proteomes" id="UP000000379"/>
    </source>
</evidence>
<keyword evidence="5" id="KW-1185">Reference proteome</keyword>
<dbReference type="SMART" id="SM01134">
    <property type="entry name" value="DeoRC"/>
    <property type="match status" value="1"/>
</dbReference>
<dbReference type="PRINTS" id="PR00033">
    <property type="entry name" value="HTHASNC"/>
</dbReference>
<dbReference type="KEGG" id="tra:Trad_1237"/>
<dbReference type="PROSITE" id="PS51000">
    <property type="entry name" value="HTH_DEOR_2"/>
    <property type="match status" value="1"/>
</dbReference>
<dbReference type="RefSeq" id="WP_013177730.1">
    <property type="nucleotide sequence ID" value="NC_014221.1"/>
</dbReference>
<accession>D7CWG1</accession>
<evidence type="ECO:0000256" key="2">
    <source>
        <dbReference type="ARBA" id="ARBA00023163"/>
    </source>
</evidence>
<dbReference type="PANTHER" id="PTHR30363">
    <property type="entry name" value="HTH-TYPE TRANSCRIPTIONAL REGULATOR SRLR-RELATED"/>
    <property type="match status" value="1"/>
</dbReference>